<dbReference type="InParanoid" id="W7XE21"/>
<evidence type="ECO:0000313" key="1">
    <source>
        <dbReference type="EMBL" id="EWS72186.1"/>
    </source>
</evidence>
<dbReference type="KEGG" id="tet:TTHERM_000691569"/>
<dbReference type="GeneID" id="24440229"/>
<dbReference type="AlphaFoldDB" id="W7XE21"/>
<sequence>MDIQKDELTAFKMKINDLSMPNYLESIQIQDERKLNTEKILDELCNNRGSNLIREFRELHRQGINPQKEEIFELSEKIFKFLSYDQIHRDNANNKLMFKNAEITISFSQDMRSDIIQLSGYQHRIQKSQQIDTRIQIQKDILTNFTHLVNSDIPYLTIDYIEKLNQIQCQTNTIGQLYDNYFNWLFYNIDSLTIACYEAVSGIQQICWNASIISPSPYESTIISERIKEKIKSKIQTNKQNYYQLLFNIEQEFKNEAN</sequence>
<dbReference type="RefSeq" id="XP_012655279.1">
    <property type="nucleotide sequence ID" value="XM_012799825.1"/>
</dbReference>
<dbReference type="EMBL" id="GG662490">
    <property type="protein sequence ID" value="EWS72186.1"/>
    <property type="molecule type" value="Genomic_DNA"/>
</dbReference>
<name>W7XE21_TETTS</name>
<dbReference type="Proteomes" id="UP000009168">
    <property type="component" value="Unassembled WGS sequence"/>
</dbReference>
<protein>
    <submittedName>
        <fullName evidence="1">Uncharacterized protein</fullName>
    </submittedName>
</protein>
<evidence type="ECO:0000313" key="2">
    <source>
        <dbReference type="Proteomes" id="UP000009168"/>
    </source>
</evidence>
<proteinExistence type="predicted"/>
<accession>W7XE21</accession>
<gene>
    <name evidence="1" type="ORF">TTHERM_000691569</name>
</gene>
<organism evidence="1 2">
    <name type="scientific">Tetrahymena thermophila (strain SB210)</name>
    <dbReference type="NCBI Taxonomy" id="312017"/>
    <lineage>
        <taxon>Eukaryota</taxon>
        <taxon>Sar</taxon>
        <taxon>Alveolata</taxon>
        <taxon>Ciliophora</taxon>
        <taxon>Intramacronucleata</taxon>
        <taxon>Oligohymenophorea</taxon>
        <taxon>Hymenostomatida</taxon>
        <taxon>Tetrahymenina</taxon>
        <taxon>Tetrahymenidae</taxon>
        <taxon>Tetrahymena</taxon>
    </lineage>
</organism>
<reference evidence="2" key="1">
    <citation type="journal article" date="2006" name="PLoS Biol.">
        <title>Macronuclear genome sequence of the ciliate Tetrahymena thermophila, a model eukaryote.</title>
        <authorList>
            <person name="Eisen J.A."/>
            <person name="Coyne R.S."/>
            <person name="Wu M."/>
            <person name="Wu D."/>
            <person name="Thiagarajan M."/>
            <person name="Wortman J.R."/>
            <person name="Badger J.H."/>
            <person name="Ren Q."/>
            <person name="Amedeo P."/>
            <person name="Jones K.M."/>
            <person name="Tallon L.J."/>
            <person name="Delcher A.L."/>
            <person name="Salzberg S.L."/>
            <person name="Silva J.C."/>
            <person name="Haas B.J."/>
            <person name="Majoros W.H."/>
            <person name="Farzad M."/>
            <person name="Carlton J.M."/>
            <person name="Smith R.K. Jr."/>
            <person name="Garg J."/>
            <person name="Pearlman R.E."/>
            <person name="Karrer K.M."/>
            <person name="Sun L."/>
            <person name="Manning G."/>
            <person name="Elde N.C."/>
            <person name="Turkewitz A.P."/>
            <person name="Asai D.J."/>
            <person name="Wilkes D.E."/>
            <person name="Wang Y."/>
            <person name="Cai H."/>
            <person name="Collins K."/>
            <person name="Stewart B.A."/>
            <person name="Lee S.R."/>
            <person name="Wilamowska K."/>
            <person name="Weinberg Z."/>
            <person name="Ruzzo W.L."/>
            <person name="Wloga D."/>
            <person name="Gaertig J."/>
            <person name="Frankel J."/>
            <person name="Tsao C.-C."/>
            <person name="Gorovsky M.A."/>
            <person name="Keeling P.J."/>
            <person name="Waller R.F."/>
            <person name="Patron N.J."/>
            <person name="Cherry J.M."/>
            <person name="Stover N.A."/>
            <person name="Krieger C.J."/>
            <person name="del Toro C."/>
            <person name="Ryder H.F."/>
            <person name="Williamson S.C."/>
            <person name="Barbeau R.A."/>
            <person name="Hamilton E.P."/>
            <person name="Orias E."/>
        </authorList>
    </citation>
    <scope>NUCLEOTIDE SEQUENCE [LARGE SCALE GENOMIC DNA]</scope>
    <source>
        <strain evidence="2">SB210</strain>
    </source>
</reference>
<keyword evidence="2" id="KW-1185">Reference proteome</keyword>